<dbReference type="InterPro" id="IPR001849">
    <property type="entry name" value="PH_domain"/>
</dbReference>
<feature type="compositionally biased region" description="Pro residues" evidence="1">
    <location>
        <begin position="528"/>
        <end position="546"/>
    </location>
</feature>
<gene>
    <name evidence="3" type="ORF">MHI_LOCUS124735</name>
</gene>
<dbReference type="EMBL" id="CAJDYZ010002338">
    <property type="protein sequence ID" value="CAD1469403.1"/>
    <property type="molecule type" value="Genomic_DNA"/>
</dbReference>
<feature type="region of interest" description="Disordered" evidence="1">
    <location>
        <begin position="477"/>
        <end position="670"/>
    </location>
</feature>
<comment type="caution">
    <text evidence="3">The sequence shown here is derived from an EMBL/GenBank/DDBJ whole genome shotgun (WGS) entry which is preliminary data.</text>
</comment>
<feature type="region of interest" description="Disordered" evidence="1">
    <location>
        <begin position="272"/>
        <end position="362"/>
    </location>
</feature>
<name>A0A6V7GUV6_9HYME</name>
<protein>
    <recommendedName>
        <fullName evidence="2">PH domain-containing protein</fullName>
    </recommendedName>
</protein>
<reference evidence="3" key="1">
    <citation type="submission" date="2020-07" db="EMBL/GenBank/DDBJ databases">
        <authorList>
            <person name="Nazaruddin N."/>
        </authorList>
    </citation>
    <scope>NUCLEOTIDE SEQUENCE</scope>
</reference>
<dbReference type="Gene3D" id="2.30.29.30">
    <property type="entry name" value="Pleckstrin-homology domain (PH domain)/Phosphotyrosine-binding domain (PTB)"/>
    <property type="match status" value="1"/>
</dbReference>
<dbReference type="SMART" id="SM00233">
    <property type="entry name" value="PH"/>
    <property type="match status" value="1"/>
</dbReference>
<dbReference type="SUPFAM" id="SSF50729">
    <property type="entry name" value="PH domain-like"/>
    <property type="match status" value="1"/>
</dbReference>
<feature type="compositionally biased region" description="Basic and acidic residues" evidence="1">
    <location>
        <begin position="692"/>
        <end position="703"/>
    </location>
</feature>
<evidence type="ECO:0000313" key="3">
    <source>
        <dbReference type="EMBL" id="CAD1469403.1"/>
    </source>
</evidence>
<proteinExistence type="predicted"/>
<sequence length="795" mass="89865">MVQFLECLRDVKLPLALESIRDNLLVRSKDSLTMFMIERIGRSASPEPYLNMNAAGSKGLLAATVKTETELQEYVGADEQQQQQQQQDYYETFQGIESANNVTPPIHETIDNIESKEETENTPIDIYANFSAAETKSKCQMCGPLYRKDRHKLFVFEQYRGCWVGKLNSNVNASVNVTCKLNVTISLCKCNIGLVGLHLLIYGNNRDSRPCMILPIHGYMARAAPNAVSRDQRRSESAFEIFRPGSRTFQFFAKTRQDMEQWVTKICELGDEKNDGKEKDTTREMDVNMVANNGTIKQPNDQEDPKKERYQDVSPSADIELSDKSANDPIVANEESHESSNVSVPTSSQSHSPTPPPLPARIPQRLLIPSVKHSSQELPDEEEDDIYHKIEDFRDTIRYGNVGETSQIKMNDEQKSNKKSSATYDDIQASVKKKDKFDEKRKGKSDDTAITLKDNDVVDEQDMFASYDDVESIICNSKSNKVRAAKKTEELTKSPQKRSFLDRVRSKKESPKKIEKKTKCKPMGSPSRLPPLPPPLPPPPSQPSPPLANDHESSTYYDDVSGLTNVEQQTNRFEEQQSEYTCPPPPRPIYAKPPMTENATDADEFYDDIAYRDKSYQQTTKKPSPLHSLADTDRPAFCENVDHSQRTFEDDEHYKTPRSDSHYPKCHSVDHQTNDLYDDVAILAEFTTRQKEILSSREKDNEGTTKSQTSPEKKPWNRFVGGRRSKTIDSSIAEGNGRVSQGTEGSSDELNEQHNSLRMNTFQKLISRMENSLGKASSRTTSSILLNKANLTNSG</sequence>
<feature type="non-terminal residue" evidence="3">
    <location>
        <position position="795"/>
    </location>
</feature>
<feature type="compositionally biased region" description="Basic and acidic residues" evidence="1">
    <location>
        <begin position="272"/>
        <end position="286"/>
    </location>
</feature>
<dbReference type="InterPro" id="IPR011993">
    <property type="entry name" value="PH-like_dom_sf"/>
</dbReference>
<feature type="compositionally biased region" description="Basic and acidic residues" evidence="1">
    <location>
        <begin position="499"/>
        <end position="513"/>
    </location>
</feature>
<feature type="compositionally biased region" description="Polar residues" evidence="1">
    <location>
        <begin position="562"/>
        <end position="571"/>
    </location>
</feature>
<feature type="domain" description="PH" evidence="2">
    <location>
        <begin position="139"/>
        <end position="273"/>
    </location>
</feature>
<organism evidence="3 4">
    <name type="scientific">Heterotrigona itama</name>
    <dbReference type="NCBI Taxonomy" id="395501"/>
    <lineage>
        <taxon>Eukaryota</taxon>
        <taxon>Metazoa</taxon>
        <taxon>Ecdysozoa</taxon>
        <taxon>Arthropoda</taxon>
        <taxon>Hexapoda</taxon>
        <taxon>Insecta</taxon>
        <taxon>Pterygota</taxon>
        <taxon>Neoptera</taxon>
        <taxon>Endopterygota</taxon>
        <taxon>Hymenoptera</taxon>
        <taxon>Apocrita</taxon>
        <taxon>Aculeata</taxon>
        <taxon>Apoidea</taxon>
        <taxon>Anthophila</taxon>
        <taxon>Apidae</taxon>
        <taxon>Heterotrigona</taxon>
    </lineage>
</organism>
<evidence type="ECO:0000256" key="1">
    <source>
        <dbReference type="SAM" id="MobiDB-lite"/>
    </source>
</evidence>
<feature type="region of interest" description="Disordered" evidence="1">
    <location>
        <begin position="404"/>
        <end position="427"/>
    </location>
</feature>
<accession>A0A6V7GUV6</accession>
<feature type="compositionally biased region" description="Polar residues" evidence="1">
    <location>
        <begin position="290"/>
        <end position="299"/>
    </location>
</feature>
<dbReference type="AlphaFoldDB" id="A0A6V7GUV6"/>
<dbReference type="OrthoDB" id="243840at2759"/>
<evidence type="ECO:0000313" key="4">
    <source>
        <dbReference type="Proteomes" id="UP000752696"/>
    </source>
</evidence>
<feature type="compositionally biased region" description="Basic and acidic residues" evidence="1">
    <location>
        <begin position="630"/>
        <end position="670"/>
    </location>
</feature>
<feature type="compositionally biased region" description="Low complexity" evidence="1">
    <location>
        <begin position="339"/>
        <end position="352"/>
    </location>
</feature>
<evidence type="ECO:0000259" key="2">
    <source>
        <dbReference type="SMART" id="SM00233"/>
    </source>
</evidence>
<keyword evidence="4" id="KW-1185">Reference proteome</keyword>
<dbReference type="Proteomes" id="UP000752696">
    <property type="component" value="Unassembled WGS sequence"/>
</dbReference>
<feature type="region of interest" description="Disordered" evidence="1">
    <location>
        <begin position="692"/>
        <end position="758"/>
    </location>
</feature>